<dbReference type="EMBL" id="MN739011">
    <property type="protein sequence ID" value="QHT34953.1"/>
    <property type="molecule type" value="Genomic_DNA"/>
</dbReference>
<proteinExistence type="predicted"/>
<evidence type="ECO:0000313" key="2">
    <source>
        <dbReference type="EMBL" id="QHT34953.1"/>
    </source>
</evidence>
<protein>
    <submittedName>
        <fullName evidence="2">Uncharacterized protein</fullName>
    </submittedName>
</protein>
<organism evidence="2">
    <name type="scientific">viral metagenome</name>
    <dbReference type="NCBI Taxonomy" id="1070528"/>
    <lineage>
        <taxon>unclassified sequences</taxon>
        <taxon>metagenomes</taxon>
        <taxon>organismal metagenomes</taxon>
    </lineage>
</organism>
<name>A0A6C0F2U1_9ZZZZ</name>
<evidence type="ECO:0000256" key="1">
    <source>
        <dbReference type="SAM" id="MobiDB-lite"/>
    </source>
</evidence>
<dbReference type="AlphaFoldDB" id="A0A6C0F2U1"/>
<feature type="compositionally biased region" description="Basic and acidic residues" evidence="1">
    <location>
        <begin position="239"/>
        <end position="285"/>
    </location>
</feature>
<reference evidence="2" key="1">
    <citation type="journal article" date="2020" name="Nature">
        <title>Giant virus diversity and host interactions through global metagenomics.</title>
        <authorList>
            <person name="Schulz F."/>
            <person name="Roux S."/>
            <person name="Paez-Espino D."/>
            <person name="Jungbluth S."/>
            <person name="Walsh D.A."/>
            <person name="Denef V.J."/>
            <person name="McMahon K.D."/>
            <person name="Konstantinidis K.T."/>
            <person name="Eloe-Fadrosh E.A."/>
            <person name="Kyrpides N.C."/>
            <person name="Woyke T."/>
        </authorList>
    </citation>
    <scope>NUCLEOTIDE SEQUENCE</scope>
    <source>
        <strain evidence="2">GVMAG-M-3300009180-1</strain>
    </source>
</reference>
<feature type="region of interest" description="Disordered" evidence="1">
    <location>
        <begin position="238"/>
        <end position="287"/>
    </location>
</feature>
<accession>A0A6C0F2U1</accession>
<sequence length="363" mass="42526">MNAINEPNDNFPFDKLALTSPIAMSGGNHFMKFLLNDKPVYIQPPNCKLKQGIVKTGKRSYCDLMFTNENEKFIRWMENLETFSRKYIYNHRAKWFETELDEHDIENSFTSPLKIFKSGKYYIARINVQTILGKTTLKIYDENESVIECENLKENEDVATILEIQGIKCSARMFQIEMEMKQLLVLKPVDMFERCILKTPSKESLEKSIQEPQIEPITPTEPLSIEHLSTETIIEPVEEPIREPVEEPIREPEPIEQKEPPIEEQKEPSIEEQKEPSIEEQKEPSDLEEFELIVESDETVFLKKRDDVYYKMYREALRKAKEAKELALSSYLDAKHIKNTYMLTDLDDDDESDLEDDFDFDPA</sequence>